<dbReference type="Pfam" id="PF12746">
    <property type="entry name" value="GNAT_acetyltran"/>
    <property type="match status" value="1"/>
</dbReference>
<dbReference type="SUPFAM" id="SSF55729">
    <property type="entry name" value="Acyl-CoA N-acyltransferases (Nat)"/>
    <property type="match status" value="1"/>
</dbReference>
<organism evidence="2 3">
    <name type="scientific">Glutamicibacter uratoxydans</name>
    <name type="common">Arthrobacter uratoxydans</name>
    <dbReference type="NCBI Taxonomy" id="43667"/>
    <lineage>
        <taxon>Bacteria</taxon>
        <taxon>Bacillati</taxon>
        <taxon>Actinomycetota</taxon>
        <taxon>Actinomycetes</taxon>
        <taxon>Micrococcales</taxon>
        <taxon>Micrococcaceae</taxon>
        <taxon>Glutamicibacter</taxon>
    </lineage>
</organism>
<evidence type="ECO:0000313" key="2">
    <source>
        <dbReference type="EMBL" id="GED04801.1"/>
    </source>
</evidence>
<dbReference type="PROSITE" id="PS51186">
    <property type="entry name" value="GNAT"/>
    <property type="match status" value="1"/>
</dbReference>
<dbReference type="AlphaFoldDB" id="A0A4Y4DQN5"/>
<dbReference type="InterPro" id="IPR027365">
    <property type="entry name" value="GNAT_acetyltra_YdfB-like"/>
</dbReference>
<dbReference type="GO" id="GO:0016747">
    <property type="term" value="F:acyltransferase activity, transferring groups other than amino-acyl groups"/>
    <property type="evidence" value="ECO:0007669"/>
    <property type="project" value="InterPro"/>
</dbReference>
<keyword evidence="2" id="KW-0808">Transferase</keyword>
<dbReference type="OrthoDB" id="9797456at2"/>
<dbReference type="EMBL" id="BJNY01000001">
    <property type="protein sequence ID" value="GED04801.1"/>
    <property type="molecule type" value="Genomic_DNA"/>
</dbReference>
<keyword evidence="3" id="KW-1185">Reference proteome</keyword>
<feature type="domain" description="N-acetyltransferase" evidence="1">
    <location>
        <begin position="100"/>
        <end position="237"/>
    </location>
</feature>
<accession>A0A4Y4DQN5</accession>
<evidence type="ECO:0000259" key="1">
    <source>
        <dbReference type="PROSITE" id="PS51186"/>
    </source>
</evidence>
<dbReference type="InterPro" id="IPR016181">
    <property type="entry name" value="Acyl_CoA_acyltransferase"/>
</dbReference>
<proteinExistence type="predicted"/>
<reference evidence="2 3" key="1">
    <citation type="submission" date="2019-06" db="EMBL/GenBank/DDBJ databases">
        <title>Whole genome shotgun sequence of Glutamicibacter uratoxydans NBRC 15515.</title>
        <authorList>
            <person name="Hosoyama A."/>
            <person name="Uohara A."/>
            <person name="Ohji S."/>
            <person name="Ichikawa N."/>
        </authorList>
    </citation>
    <scope>NUCLEOTIDE SEQUENCE [LARGE SCALE GENOMIC DNA]</scope>
    <source>
        <strain evidence="2 3">NBRC 15515</strain>
    </source>
</reference>
<dbReference type="Proteomes" id="UP000316612">
    <property type="component" value="Unassembled WGS sequence"/>
</dbReference>
<gene>
    <name evidence="2" type="ORF">AUR04nite_03330</name>
</gene>
<dbReference type="RefSeq" id="WP_141361277.1">
    <property type="nucleotide sequence ID" value="NZ_BAAAJL010000007.1"/>
</dbReference>
<protein>
    <submittedName>
        <fullName evidence="2">Putative acetyltransferase</fullName>
    </submittedName>
</protein>
<dbReference type="CDD" id="cd04301">
    <property type="entry name" value="NAT_SF"/>
    <property type="match status" value="1"/>
</dbReference>
<name>A0A4Y4DQN5_GLUUR</name>
<comment type="caution">
    <text evidence="2">The sequence shown here is derived from an EMBL/GenBank/DDBJ whole genome shotgun (WGS) entry which is preliminary data.</text>
</comment>
<evidence type="ECO:0000313" key="3">
    <source>
        <dbReference type="Proteomes" id="UP000316612"/>
    </source>
</evidence>
<sequence length="237" mass="25948">MQDFGPKVDAAWIEPFSSGSTLVDLPGLRVGIEEEAAPEFPAQILELPGQVLALVSQDLSTDPLVHNARNESDLRRALISAGLAMNGADQLFFLSPQALEMLRSDPAAHDVRQLRSDDRDLFDDFTARAPEADLDEAYVELEHWAVFGAFHDGQLAAIGSAYPFSRNESMADIGVITLPDFRGRGFARKVVQAISLHIAEHGLEPQYRCQLDNESSLILAARCGFSPFGTWDVALPE</sequence>
<dbReference type="InterPro" id="IPR000182">
    <property type="entry name" value="GNAT_dom"/>
</dbReference>
<dbReference type="Gene3D" id="3.40.630.30">
    <property type="match status" value="1"/>
</dbReference>